<evidence type="ECO:0000256" key="2">
    <source>
        <dbReference type="ARBA" id="ARBA00005695"/>
    </source>
</evidence>
<dbReference type="OrthoDB" id="9796817at2"/>
<keyword evidence="8" id="KW-1185">Reference proteome</keyword>
<dbReference type="CDD" id="cd08493">
    <property type="entry name" value="PBP2_DppA_like"/>
    <property type="match status" value="1"/>
</dbReference>
<dbReference type="InterPro" id="IPR000914">
    <property type="entry name" value="SBP_5_dom"/>
</dbReference>
<evidence type="ECO:0000256" key="3">
    <source>
        <dbReference type="ARBA" id="ARBA00022448"/>
    </source>
</evidence>
<dbReference type="Pfam" id="PF00496">
    <property type="entry name" value="SBP_bac_5"/>
    <property type="match status" value="1"/>
</dbReference>
<dbReference type="PIRSF" id="PIRSF002741">
    <property type="entry name" value="MppA"/>
    <property type="match status" value="1"/>
</dbReference>
<dbReference type="InterPro" id="IPR023765">
    <property type="entry name" value="SBP_5_CS"/>
</dbReference>
<gene>
    <name evidence="7" type="ORF">MOPEL_041_00160</name>
</gene>
<reference evidence="7 8" key="1">
    <citation type="submission" date="2012-02" db="EMBL/GenBank/DDBJ databases">
        <title>Whole genome shotgun sequence of Mobilicoccus pelagius NBRC 104925.</title>
        <authorList>
            <person name="Yoshida Y."/>
            <person name="Hosoyama A."/>
            <person name="Tsuchikane K."/>
            <person name="Katsumata H."/>
            <person name="Yamazaki S."/>
            <person name="Fujita N."/>
        </authorList>
    </citation>
    <scope>NUCLEOTIDE SEQUENCE [LARGE SCALE GENOMIC DNA]</scope>
    <source>
        <strain evidence="7 8">NBRC 104925</strain>
    </source>
</reference>
<dbReference type="RefSeq" id="WP_009481971.1">
    <property type="nucleotide sequence ID" value="NZ_BAFE01000037.1"/>
</dbReference>
<feature type="chain" id="PRO_5003599133" evidence="5">
    <location>
        <begin position="25"/>
        <end position="557"/>
    </location>
</feature>
<comment type="similarity">
    <text evidence="2">Belongs to the bacterial solute-binding protein 5 family.</text>
</comment>
<dbReference type="Gene3D" id="3.40.190.10">
    <property type="entry name" value="Periplasmic binding protein-like II"/>
    <property type="match status" value="1"/>
</dbReference>
<dbReference type="EMBL" id="BAFE01000037">
    <property type="protein sequence ID" value="GAB48073.1"/>
    <property type="molecule type" value="Genomic_DNA"/>
</dbReference>
<protein>
    <submittedName>
        <fullName evidence="7">Putative peptide ABC transporter substrate-binding protein</fullName>
    </submittedName>
</protein>
<dbReference type="eggNOG" id="COG0747">
    <property type="taxonomic scope" value="Bacteria"/>
</dbReference>
<evidence type="ECO:0000256" key="4">
    <source>
        <dbReference type="ARBA" id="ARBA00022729"/>
    </source>
</evidence>
<dbReference type="STRING" id="1089455.MOPEL_041_00160"/>
<dbReference type="SUPFAM" id="SSF53850">
    <property type="entry name" value="Periplasmic binding protein-like II"/>
    <property type="match status" value="1"/>
</dbReference>
<organism evidence="7 8">
    <name type="scientific">Mobilicoccus pelagius NBRC 104925</name>
    <dbReference type="NCBI Taxonomy" id="1089455"/>
    <lineage>
        <taxon>Bacteria</taxon>
        <taxon>Bacillati</taxon>
        <taxon>Actinomycetota</taxon>
        <taxon>Actinomycetes</taxon>
        <taxon>Micrococcales</taxon>
        <taxon>Dermatophilaceae</taxon>
        <taxon>Mobilicoccus</taxon>
    </lineage>
</organism>
<dbReference type="Gene3D" id="3.10.105.10">
    <property type="entry name" value="Dipeptide-binding Protein, Domain 3"/>
    <property type="match status" value="1"/>
</dbReference>
<dbReference type="PANTHER" id="PTHR30290:SF9">
    <property type="entry name" value="OLIGOPEPTIDE-BINDING PROTEIN APPA"/>
    <property type="match status" value="1"/>
</dbReference>
<dbReference type="GO" id="GO:0015833">
    <property type="term" value="P:peptide transport"/>
    <property type="evidence" value="ECO:0007669"/>
    <property type="project" value="TreeGrafter"/>
</dbReference>
<evidence type="ECO:0000313" key="7">
    <source>
        <dbReference type="EMBL" id="GAB48073.1"/>
    </source>
</evidence>
<feature type="domain" description="Solute-binding protein family 5" evidence="6">
    <location>
        <begin position="84"/>
        <end position="474"/>
    </location>
</feature>
<dbReference type="PANTHER" id="PTHR30290">
    <property type="entry name" value="PERIPLASMIC BINDING COMPONENT OF ABC TRANSPORTER"/>
    <property type="match status" value="1"/>
</dbReference>
<keyword evidence="3" id="KW-0813">Transport</keyword>
<dbReference type="Proteomes" id="UP000004367">
    <property type="component" value="Unassembled WGS sequence"/>
</dbReference>
<comment type="subcellular location">
    <subcellularLocation>
        <location evidence="1">Cell membrane</location>
        <topology evidence="1">Lipid-anchor</topology>
    </subcellularLocation>
</comment>
<dbReference type="AlphaFoldDB" id="H5UQR5"/>
<proteinExistence type="inferred from homology"/>
<dbReference type="PROSITE" id="PS51257">
    <property type="entry name" value="PROKAR_LIPOPROTEIN"/>
    <property type="match status" value="1"/>
</dbReference>
<feature type="signal peptide" evidence="5">
    <location>
        <begin position="1"/>
        <end position="24"/>
    </location>
</feature>
<dbReference type="PROSITE" id="PS01040">
    <property type="entry name" value="SBP_BACTERIAL_5"/>
    <property type="match status" value="1"/>
</dbReference>
<comment type="caution">
    <text evidence="7">The sequence shown here is derived from an EMBL/GenBank/DDBJ whole genome shotgun (WGS) entry which is preliminary data.</text>
</comment>
<sequence length="557" mass="60277">MSRTRSTAAFALASALVLSLGACAKSDRDASGGGGGGEGGGTFTFGAAGAPKVLDPYYATDGETFRVSRQIFQGLVSFKEGTAEVAPGLATEWKPSADGRTWTFTLKEGVKFHDGTPFDADAVCKNFERMYSQTGAGATAAASQYWADNFGGFKGGKEPSLYKSCTVKDPKTVDVTLNRVTSKFPALLGLPAFSMQSPTAMEKYKANDVKAQGEGFAFSEYATKYPTGTGPFKFGSYDQANGTVTLVRNDEYQGEKAKIAKLVFKIIPDESTRRQELQAGSIQGYDYPNPVDWEALKSEGNQVLVRPAFNLMYLGLNPKANPELKDLKVRQAIQYAINREQIVKTQLPEGASVATQFMPDTVAGYNKDIQAVPYDPEKAKQLLKEAGVEGFTLNFWYPSEVTRPYMPAPQRLYEAMSTDLQKVGIKVKTTTKPWNGGYLDGVDVGQAGAFLLGWTGDYNTPDNFIGVFFGDTTNRFHTASYPWGQKLSDDLEKADSIVDEGTRTKAYEGLNKTIVEQYVPAVPISHSPPALVLAKGVSGVTASPLTDEKFAQVTVSN</sequence>
<evidence type="ECO:0000313" key="8">
    <source>
        <dbReference type="Proteomes" id="UP000004367"/>
    </source>
</evidence>
<dbReference type="Gene3D" id="3.90.76.10">
    <property type="entry name" value="Dipeptide-binding Protein, Domain 1"/>
    <property type="match status" value="1"/>
</dbReference>
<name>H5UQR5_9MICO</name>
<keyword evidence="4 5" id="KW-0732">Signal</keyword>
<evidence type="ECO:0000259" key="6">
    <source>
        <dbReference type="Pfam" id="PF00496"/>
    </source>
</evidence>
<accession>H5UQR5</accession>
<dbReference type="GO" id="GO:0043190">
    <property type="term" value="C:ATP-binding cassette (ABC) transporter complex"/>
    <property type="evidence" value="ECO:0007669"/>
    <property type="project" value="InterPro"/>
</dbReference>
<evidence type="ECO:0000256" key="1">
    <source>
        <dbReference type="ARBA" id="ARBA00004193"/>
    </source>
</evidence>
<dbReference type="GO" id="GO:1904680">
    <property type="term" value="F:peptide transmembrane transporter activity"/>
    <property type="evidence" value="ECO:0007669"/>
    <property type="project" value="TreeGrafter"/>
</dbReference>
<dbReference type="InterPro" id="IPR039424">
    <property type="entry name" value="SBP_5"/>
</dbReference>
<dbReference type="InterPro" id="IPR030678">
    <property type="entry name" value="Peptide/Ni-bd"/>
</dbReference>
<evidence type="ECO:0000256" key="5">
    <source>
        <dbReference type="SAM" id="SignalP"/>
    </source>
</evidence>
<dbReference type="GO" id="GO:0042597">
    <property type="term" value="C:periplasmic space"/>
    <property type="evidence" value="ECO:0007669"/>
    <property type="project" value="UniProtKB-ARBA"/>
</dbReference>